<dbReference type="AlphaFoldDB" id="A0A0A9GFM8"/>
<sequence length="84" mass="9503">MEILFYSRCNINLSSHTCKLFSKVIVRTLVTLGSFKVSCSYIIPNSCKSSMSHSSRSKHGKFCNNNRIRRCSSSSHLVVMILPM</sequence>
<evidence type="ECO:0000313" key="1">
    <source>
        <dbReference type="EMBL" id="JAE21366.1"/>
    </source>
</evidence>
<reference evidence="1" key="1">
    <citation type="submission" date="2014-09" db="EMBL/GenBank/DDBJ databases">
        <authorList>
            <person name="Magalhaes I.L.F."/>
            <person name="Oliveira U."/>
            <person name="Santos F.R."/>
            <person name="Vidigal T.H.D.A."/>
            <person name="Brescovit A.D."/>
            <person name="Santos A.J."/>
        </authorList>
    </citation>
    <scope>NUCLEOTIDE SEQUENCE</scope>
    <source>
        <tissue evidence="1">Shoot tissue taken approximately 20 cm above the soil surface</tissue>
    </source>
</reference>
<proteinExistence type="predicted"/>
<dbReference type="EMBL" id="GBRH01176530">
    <property type="protein sequence ID" value="JAE21366.1"/>
    <property type="molecule type" value="Transcribed_RNA"/>
</dbReference>
<accession>A0A0A9GFM8</accession>
<organism evidence="1">
    <name type="scientific">Arundo donax</name>
    <name type="common">Giant reed</name>
    <name type="synonym">Donax arundinaceus</name>
    <dbReference type="NCBI Taxonomy" id="35708"/>
    <lineage>
        <taxon>Eukaryota</taxon>
        <taxon>Viridiplantae</taxon>
        <taxon>Streptophyta</taxon>
        <taxon>Embryophyta</taxon>
        <taxon>Tracheophyta</taxon>
        <taxon>Spermatophyta</taxon>
        <taxon>Magnoliopsida</taxon>
        <taxon>Liliopsida</taxon>
        <taxon>Poales</taxon>
        <taxon>Poaceae</taxon>
        <taxon>PACMAD clade</taxon>
        <taxon>Arundinoideae</taxon>
        <taxon>Arundineae</taxon>
        <taxon>Arundo</taxon>
    </lineage>
</organism>
<reference evidence="1" key="2">
    <citation type="journal article" date="2015" name="Data Brief">
        <title>Shoot transcriptome of the giant reed, Arundo donax.</title>
        <authorList>
            <person name="Barrero R.A."/>
            <person name="Guerrero F.D."/>
            <person name="Moolhuijzen P."/>
            <person name="Goolsby J.A."/>
            <person name="Tidwell J."/>
            <person name="Bellgard S.E."/>
            <person name="Bellgard M.I."/>
        </authorList>
    </citation>
    <scope>NUCLEOTIDE SEQUENCE</scope>
    <source>
        <tissue evidence="1">Shoot tissue taken approximately 20 cm above the soil surface</tissue>
    </source>
</reference>
<name>A0A0A9GFM8_ARUDO</name>
<protein>
    <submittedName>
        <fullName evidence="1">Uncharacterized protein</fullName>
    </submittedName>
</protein>